<evidence type="ECO:0000259" key="2">
    <source>
        <dbReference type="Pfam" id="PF10354"/>
    </source>
</evidence>
<dbReference type="Pfam" id="PF10354">
    <property type="entry name" value="BMT5-like"/>
    <property type="match status" value="1"/>
</dbReference>
<dbReference type="OrthoDB" id="273345at2759"/>
<reference evidence="3 4" key="1">
    <citation type="journal article" date="2018" name="Nat. Ecol. Evol.">
        <title>Pezizomycetes genomes reveal the molecular basis of ectomycorrhizal truffle lifestyle.</title>
        <authorList>
            <person name="Murat C."/>
            <person name="Payen T."/>
            <person name="Noel B."/>
            <person name="Kuo A."/>
            <person name="Morin E."/>
            <person name="Chen J."/>
            <person name="Kohler A."/>
            <person name="Krizsan K."/>
            <person name="Balestrini R."/>
            <person name="Da Silva C."/>
            <person name="Montanini B."/>
            <person name="Hainaut M."/>
            <person name="Levati E."/>
            <person name="Barry K.W."/>
            <person name="Belfiori B."/>
            <person name="Cichocki N."/>
            <person name="Clum A."/>
            <person name="Dockter R.B."/>
            <person name="Fauchery L."/>
            <person name="Guy J."/>
            <person name="Iotti M."/>
            <person name="Le Tacon F."/>
            <person name="Lindquist E.A."/>
            <person name="Lipzen A."/>
            <person name="Malagnac F."/>
            <person name="Mello A."/>
            <person name="Molinier V."/>
            <person name="Miyauchi S."/>
            <person name="Poulain J."/>
            <person name="Riccioni C."/>
            <person name="Rubini A."/>
            <person name="Sitrit Y."/>
            <person name="Splivallo R."/>
            <person name="Traeger S."/>
            <person name="Wang M."/>
            <person name="Zifcakova L."/>
            <person name="Wipf D."/>
            <person name="Zambonelli A."/>
            <person name="Paolocci F."/>
            <person name="Nowrousian M."/>
            <person name="Ottonello S."/>
            <person name="Baldrian P."/>
            <person name="Spatafora J.W."/>
            <person name="Henrissat B."/>
            <person name="Nagy L.G."/>
            <person name="Aury J.M."/>
            <person name="Wincker P."/>
            <person name="Grigoriev I.V."/>
            <person name="Bonfante P."/>
            <person name="Martin F.M."/>
        </authorList>
    </citation>
    <scope>NUCLEOTIDE SEQUENCE [LARGE SCALE GENOMIC DNA]</scope>
    <source>
        <strain evidence="3 4">120613-1</strain>
    </source>
</reference>
<dbReference type="GO" id="GO:0005737">
    <property type="term" value="C:cytoplasm"/>
    <property type="evidence" value="ECO:0007669"/>
    <property type="project" value="TreeGrafter"/>
</dbReference>
<sequence>MSKKRKHPSSTTSSTSTTKHHHPHKKQKPSSQPHQKPKPKPTTKQPPPSQQKPPTLFHSSSRILLLGEGDFSFAASLVRHHRVRHLTATSLDGEAELLEKYPQAAGNVAVVKGMAGGGGVVVYRIDAGAVGRVKAVRKRRGEEVPKVVVEGAEKEDGEDEEEEDDEGGSGKQEGERGKAVGFDVIAFMFPHIGGKSTHLDRQMRGNQQLLQSFFTSTKPLLSPTGIIVVTLFEGKQYDLWNIKGLAKAAGLQTRTSFKFAPEEYPGYVHARTLGNVSGSGGWKGEERDAKTFVFEAGDRGCGNDGGGSSSKQGKRKKQDDDSSDED</sequence>
<dbReference type="EMBL" id="ML120352">
    <property type="protein sequence ID" value="RPB05720.1"/>
    <property type="molecule type" value="Genomic_DNA"/>
</dbReference>
<dbReference type="PANTHER" id="PTHR11538">
    <property type="entry name" value="PHENYLALANYL-TRNA SYNTHETASE"/>
    <property type="match status" value="1"/>
</dbReference>
<dbReference type="GO" id="GO:0070475">
    <property type="term" value="P:rRNA base methylation"/>
    <property type="evidence" value="ECO:0007669"/>
    <property type="project" value="InterPro"/>
</dbReference>
<gene>
    <name evidence="3" type="ORF">L873DRAFT_1832487</name>
</gene>
<feature type="region of interest" description="Disordered" evidence="1">
    <location>
        <begin position="147"/>
        <end position="175"/>
    </location>
</feature>
<dbReference type="GO" id="GO:0070042">
    <property type="term" value="F:rRNA (uridine-N3-)-methyltransferase activity"/>
    <property type="evidence" value="ECO:0007669"/>
    <property type="project" value="InterPro"/>
</dbReference>
<keyword evidence="4" id="KW-1185">Reference proteome</keyword>
<evidence type="ECO:0000256" key="1">
    <source>
        <dbReference type="SAM" id="MobiDB-lite"/>
    </source>
</evidence>
<dbReference type="STRING" id="1336337.A0A3N4K584"/>
<organism evidence="3 4">
    <name type="scientific">Choiromyces venosus 120613-1</name>
    <dbReference type="NCBI Taxonomy" id="1336337"/>
    <lineage>
        <taxon>Eukaryota</taxon>
        <taxon>Fungi</taxon>
        <taxon>Dikarya</taxon>
        <taxon>Ascomycota</taxon>
        <taxon>Pezizomycotina</taxon>
        <taxon>Pezizomycetes</taxon>
        <taxon>Pezizales</taxon>
        <taxon>Tuberaceae</taxon>
        <taxon>Choiromyces</taxon>
    </lineage>
</organism>
<accession>A0A3N4K584</accession>
<evidence type="ECO:0000313" key="3">
    <source>
        <dbReference type="EMBL" id="RPB05720.1"/>
    </source>
</evidence>
<name>A0A3N4K584_9PEZI</name>
<feature type="compositionally biased region" description="Gly residues" evidence="1">
    <location>
        <begin position="299"/>
        <end position="308"/>
    </location>
</feature>
<feature type="compositionally biased region" description="Acidic residues" evidence="1">
    <location>
        <begin position="153"/>
        <end position="167"/>
    </location>
</feature>
<dbReference type="PANTHER" id="PTHR11538:SF26">
    <property type="entry name" value="FERREDOXIN-FOLD ANTICODON-BINDING DOMAIN-CONTAINING PROTEIN 1"/>
    <property type="match status" value="1"/>
</dbReference>
<feature type="domain" description="25S rRNA (uridine-N(3))-methyltransferase BMT5-like" evidence="2">
    <location>
        <begin position="64"/>
        <end position="271"/>
    </location>
</feature>
<proteinExistence type="predicted"/>
<feature type="region of interest" description="Disordered" evidence="1">
    <location>
        <begin position="293"/>
        <end position="326"/>
    </location>
</feature>
<feature type="compositionally biased region" description="Basic residues" evidence="1">
    <location>
        <begin position="18"/>
        <end position="28"/>
    </location>
</feature>
<evidence type="ECO:0000313" key="4">
    <source>
        <dbReference type="Proteomes" id="UP000276215"/>
    </source>
</evidence>
<dbReference type="InterPro" id="IPR019446">
    <property type="entry name" value="BMT5-like"/>
</dbReference>
<feature type="region of interest" description="Disordered" evidence="1">
    <location>
        <begin position="1"/>
        <end position="56"/>
    </location>
</feature>
<dbReference type="Proteomes" id="UP000276215">
    <property type="component" value="Unassembled WGS sequence"/>
</dbReference>
<dbReference type="AlphaFoldDB" id="A0A3N4K584"/>
<protein>
    <recommendedName>
        <fullName evidence="2">25S rRNA (uridine-N(3))-methyltransferase BMT5-like domain-containing protein</fullName>
    </recommendedName>
</protein>